<comment type="caution">
    <text evidence="1">The sequence shown here is derived from an EMBL/GenBank/DDBJ whole genome shotgun (WGS) entry which is preliminary data.</text>
</comment>
<evidence type="ECO:0000313" key="1">
    <source>
        <dbReference type="EMBL" id="KEZ78313.1"/>
    </source>
</evidence>
<dbReference type="Pfam" id="PF25209">
    <property type="entry name" value="Phage_capsid_4"/>
    <property type="match status" value="1"/>
</dbReference>
<sequence length="304" mass="33210">MAMNRAQFQRQLQLGLNANFGLEYNRHQEQWRQLFDVVNSSKAFEEDQLLIGFGGAATKPEGGAVTYDSGGEGWTARYAHETIALAFAITEEAIEDGLYGDLGSKYSPALARSLQHTKEVKGAAIFNNGFDPNHAGGDGKPLFATDHPLAGGGTFANAFDTPADLSETSLEEALTRISEFVDDRGIPVSVMAKMLAVPPQLQFTAQRLLRSQKRPGTADNDINAIADMDAISGGYTVNQRFTDPDAWFIKTDCPQGLKHFVRKKVQRGMEGDFETGNLRYKSRERYSFGWTDPRGAFGSPGGGN</sequence>
<proteinExistence type="predicted"/>
<accession>A0A084INM9</accession>
<dbReference type="RefSeq" id="WP_037335184.1">
    <property type="nucleotide sequence ID" value="NZ_APNK01000005.1"/>
</dbReference>
<dbReference type="OrthoDB" id="9804833at2"/>
<evidence type="ECO:0000313" key="2">
    <source>
        <dbReference type="Proteomes" id="UP000028302"/>
    </source>
</evidence>
<gene>
    <name evidence="1" type="ORF">C41B8_05408</name>
</gene>
<dbReference type="Proteomes" id="UP000028302">
    <property type="component" value="Unassembled WGS sequence"/>
</dbReference>
<organism evidence="1 2">
    <name type="scientific">Salinisphaera hydrothermalis (strain C41B8)</name>
    <dbReference type="NCBI Taxonomy" id="1304275"/>
    <lineage>
        <taxon>Bacteria</taxon>
        <taxon>Pseudomonadati</taxon>
        <taxon>Pseudomonadota</taxon>
        <taxon>Gammaproteobacteria</taxon>
        <taxon>Salinisphaerales</taxon>
        <taxon>Salinisphaeraceae</taxon>
        <taxon>Salinisphaera</taxon>
    </lineage>
</organism>
<reference evidence="1 2" key="1">
    <citation type="submission" date="2013-03" db="EMBL/GenBank/DDBJ databases">
        <title>Salinisphaera hydrothermalis C41B8 Genome Sequencing.</title>
        <authorList>
            <person name="Li C."/>
            <person name="Lai Q."/>
            <person name="Shao Z."/>
        </authorList>
    </citation>
    <scope>NUCLEOTIDE SEQUENCE [LARGE SCALE GENOMIC DNA]</scope>
    <source>
        <strain evidence="1 2">C41B8</strain>
    </source>
</reference>
<protein>
    <submittedName>
        <fullName evidence="1">Uncharacterized protein</fullName>
    </submittedName>
</protein>
<name>A0A084INM9_SALHC</name>
<dbReference type="AlphaFoldDB" id="A0A084INM9"/>
<dbReference type="EMBL" id="APNK01000005">
    <property type="protein sequence ID" value="KEZ78313.1"/>
    <property type="molecule type" value="Genomic_DNA"/>
</dbReference>
<keyword evidence="2" id="KW-1185">Reference proteome</keyword>
<dbReference type="STRING" id="1304275.C41B8_05408"/>
<dbReference type="eggNOG" id="ENOG5033WQ8">
    <property type="taxonomic scope" value="Bacteria"/>
</dbReference>